<evidence type="ECO:0000256" key="1">
    <source>
        <dbReference type="SAM" id="SignalP"/>
    </source>
</evidence>
<keyword evidence="3" id="KW-1185">Reference proteome</keyword>
<dbReference type="OrthoDB" id="5500688at2"/>
<dbReference type="STRING" id="54.SAMN02745121_06289"/>
<sequence>MRAAPVRLLALLAAAPLLVATNRCGVYIEQTENLQFFEKVTRVAFDVHHGSITGTMYPRPSIYIKRHTSGFDAGVGEFGQAVEGDELQLTGHCAIAHECWYDHMIEAPPGTALRFTFRDGYIELSEFDAEIEAEVGVGRFVGWAIAAPIVDLSYETGDVTIEFAAAPEQVTIAVGTGDVTLTLPAGPYRCEVAPAAKIAGVTCDDAAAAVLDITVETGTVTLRGV</sequence>
<reference evidence="3" key="1">
    <citation type="submission" date="2016-10" db="EMBL/GenBank/DDBJ databases">
        <authorList>
            <person name="Varghese N."/>
            <person name="Submissions S."/>
        </authorList>
    </citation>
    <scope>NUCLEOTIDE SEQUENCE [LARGE SCALE GENOMIC DNA]</scope>
    <source>
        <strain evidence="3">ATCC 25963</strain>
    </source>
</reference>
<proteinExistence type="predicted"/>
<gene>
    <name evidence="2" type="ORF">SAMN02745121_06289</name>
</gene>
<keyword evidence="1" id="KW-0732">Signal</keyword>
<evidence type="ECO:0000313" key="3">
    <source>
        <dbReference type="Proteomes" id="UP000199400"/>
    </source>
</evidence>
<dbReference type="Proteomes" id="UP000199400">
    <property type="component" value="Unassembled WGS sequence"/>
</dbReference>
<evidence type="ECO:0008006" key="4">
    <source>
        <dbReference type="Google" id="ProtNLM"/>
    </source>
</evidence>
<accession>A0A1I2EWE8</accession>
<protein>
    <recommendedName>
        <fullName evidence="4">Adhesin domain-containing protein</fullName>
    </recommendedName>
</protein>
<dbReference type="AlphaFoldDB" id="A0A1I2EWE8"/>
<feature type="chain" id="PRO_5011687107" description="Adhesin domain-containing protein" evidence="1">
    <location>
        <begin position="20"/>
        <end position="225"/>
    </location>
</feature>
<dbReference type="EMBL" id="FOMX01000024">
    <property type="protein sequence ID" value="SFE97175.1"/>
    <property type="molecule type" value="Genomic_DNA"/>
</dbReference>
<name>A0A1I2EWE8_9BACT</name>
<organism evidence="2 3">
    <name type="scientific">Nannocystis exedens</name>
    <dbReference type="NCBI Taxonomy" id="54"/>
    <lineage>
        <taxon>Bacteria</taxon>
        <taxon>Pseudomonadati</taxon>
        <taxon>Myxococcota</taxon>
        <taxon>Polyangia</taxon>
        <taxon>Nannocystales</taxon>
        <taxon>Nannocystaceae</taxon>
        <taxon>Nannocystis</taxon>
    </lineage>
</organism>
<dbReference type="RefSeq" id="WP_096327701.1">
    <property type="nucleotide sequence ID" value="NZ_FOMX01000024.1"/>
</dbReference>
<feature type="signal peptide" evidence="1">
    <location>
        <begin position="1"/>
        <end position="19"/>
    </location>
</feature>
<evidence type="ECO:0000313" key="2">
    <source>
        <dbReference type="EMBL" id="SFE97175.1"/>
    </source>
</evidence>